<evidence type="ECO:0000313" key="2">
    <source>
        <dbReference type="EMBL" id="SEF61148.1"/>
    </source>
</evidence>
<sequence length="563" mass="63366">MIRVLLLLFALLGGAVHAADGDNPPMAINLSGVNDYATQQPFIDVFKSARSWIGHKPGQWGGATHEDLEAAGYLDENGWPLEIPPELSSIGTVILTDLPKEAVSLAGRYRLTFDGDGIVEVGGRARNVRYGRNEVWFDFAPGPGSVDIRIQRTDRKRTGDHVRNIRVVKQENIRAYEAGAMFNPLFLDRLQGFEVLRFMDWMRTNNSTQSRWQDRPKPDDYTYSRKGVPVEIMVELANRTGADAWFCMPHLADDDYVRRFASLVRDRLWHEQKAWVELSNEVWNWQFDQARWARQGGIDRWGNDKAWMQYYGMRASEIADIWQEVFGAATETRLVRVVASQAGWLGLERDILEAPLWMAEPDAAGRKPPYAHFDAYAVTGYFGYNLGREDRVDIVRAWLDESRRAAEAVADEEGLSGAARADFVEAHRFDVAFALAAAEARDGLASDDPEGTLSDLLTRIFPYHAQVAERHGLDLVMYEGGTHVVGLGAVVEDKELTEFFIGLNYSAEMGELYRELIAGWYAAGGVLFNVFADVAKPGKWGSWGALRYLSDENPRWAAISAFR</sequence>
<name>A0A1H5TG19_9RHOB</name>
<organism evidence="2 3">
    <name type="scientific">Jhaorihella thermophila</name>
    <dbReference type="NCBI Taxonomy" id="488547"/>
    <lineage>
        <taxon>Bacteria</taxon>
        <taxon>Pseudomonadati</taxon>
        <taxon>Pseudomonadota</taxon>
        <taxon>Alphaproteobacteria</taxon>
        <taxon>Rhodobacterales</taxon>
        <taxon>Paracoccaceae</taxon>
        <taxon>Jhaorihella</taxon>
    </lineage>
</organism>
<evidence type="ECO:0000256" key="1">
    <source>
        <dbReference type="SAM" id="SignalP"/>
    </source>
</evidence>
<reference evidence="2 3" key="1">
    <citation type="submission" date="2016-10" db="EMBL/GenBank/DDBJ databases">
        <authorList>
            <person name="de Groot N.N."/>
        </authorList>
    </citation>
    <scope>NUCLEOTIDE SEQUENCE [LARGE SCALE GENOMIC DNA]</scope>
    <source>
        <strain evidence="2 3">DSM 23413</strain>
    </source>
</reference>
<keyword evidence="1" id="KW-0732">Signal</keyword>
<dbReference type="EMBL" id="FNVD01000002">
    <property type="protein sequence ID" value="SEF61148.1"/>
    <property type="molecule type" value="Genomic_DNA"/>
</dbReference>
<dbReference type="Proteomes" id="UP000236742">
    <property type="component" value="Unassembled WGS sequence"/>
</dbReference>
<gene>
    <name evidence="2" type="ORF">SAMN05421751_102230</name>
</gene>
<protein>
    <submittedName>
        <fullName evidence="2">Uncharacterized protein</fullName>
    </submittedName>
</protein>
<keyword evidence="3" id="KW-1185">Reference proteome</keyword>
<proteinExistence type="predicted"/>
<feature type="chain" id="PRO_5009284989" evidence="1">
    <location>
        <begin position="19"/>
        <end position="563"/>
    </location>
</feature>
<dbReference type="AlphaFoldDB" id="A0A1H5TG19"/>
<feature type="signal peptide" evidence="1">
    <location>
        <begin position="1"/>
        <end position="18"/>
    </location>
</feature>
<accession>A0A1H5TG19</accession>
<evidence type="ECO:0000313" key="3">
    <source>
        <dbReference type="Proteomes" id="UP000236742"/>
    </source>
</evidence>